<proteinExistence type="predicted"/>
<dbReference type="InterPro" id="IPR036709">
    <property type="entry name" value="Autotransporte_beta_dom_sf"/>
</dbReference>
<accession>A0ABZ0BBW0</accession>
<evidence type="ECO:0000256" key="2">
    <source>
        <dbReference type="SAM" id="SignalP"/>
    </source>
</evidence>
<feature type="chain" id="PRO_5046409217" evidence="2">
    <location>
        <begin position="24"/>
        <end position="1066"/>
    </location>
</feature>
<feature type="signal peptide" evidence="2">
    <location>
        <begin position="1"/>
        <end position="23"/>
    </location>
</feature>
<gene>
    <name evidence="4" type="ORF">RPR59_05425</name>
</gene>
<evidence type="ECO:0000313" key="4">
    <source>
        <dbReference type="EMBL" id="WNO54692.1"/>
    </source>
</evidence>
<feature type="region of interest" description="Disordered" evidence="1">
    <location>
        <begin position="269"/>
        <end position="301"/>
    </location>
</feature>
<evidence type="ECO:0000259" key="3">
    <source>
        <dbReference type="PROSITE" id="PS51208"/>
    </source>
</evidence>
<evidence type="ECO:0000256" key="1">
    <source>
        <dbReference type="SAM" id="MobiDB-lite"/>
    </source>
</evidence>
<dbReference type="InterPro" id="IPR005546">
    <property type="entry name" value="Autotransporte_beta"/>
</dbReference>
<dbReference type="RefSeq" id="WP_313917468.1">
    <property type="nucleotide sequence ID" value="NZ_CP135076.1"/>
</dbReference>
<evidence type="ECO:0000313" key="5">
    <source>
        <dbReference type="Proteomes" id="UP001302249"/>
    </source>
</evidence>
<reference evidence="4 5" key="1">
    <citation type="submission" date="2023-09" db="EMBL/GenBank/DDBJ databases">
        <authorList>
            <person name="Rey-Velasco X."/>
        </authorList>
    </citation>
    <scope>NUCLEOTIDE SEQUENCE [LARGE SCALE GENOMIC DNA]</scope>
    <source>
        <strain evidence="4 5">W311</strain>
    </source>
</reference>
<sequence>MRILLATTGLATVLTLAPATASAQTRTIDEEVTTPVATATAASGQPADVEITEDGAITLDGGTAVTLDSANDVANAGEIQITDADGAVGIEASTAGSGDITNSGSIVIDESYEAEDADDDDDLDGPFAEGTGRFGIRTDGAFTGDIANSGTITVEGNDSGGIALGGALAGSLSSTGKIELTGDDGAAIQAGDVTGDVDLRGTIATRGENTVGVALDGDVGGAVHVQGSIASTGYRYLQAPGDVEDLDTDDLLQGGPAVRVAGNVGGGILVDAPPADADEDVDDEDDDGIDDADEGTGSITSYGAAPALQIGSDARDLTIGGVAGADGHSLVIRGSVGSAGVYSGVDAVAIEIGGMGHAVDLGEGIAIDGAVASQGQASATALRLADGAAANEILVGGEVSARGGSDEAHVTRAIEIGEGATVATISNSGQISATTGGAGTAIAIEDRSGTLDLIENSGAIAATGATDTNGRMIAIDLSANDGGATIRQSLAGEDAAAPAIRGDILFGAGDDMLEVADGAVGGDVAFGAGGNRYLLSGDAAHSGAIAFGSGADTLALSDEASVVGNVDFGGGADVLTLAEGTAFRGALSGSAGLAASVSGTLDATNAGAVALGSLDVGENGALGVTIDGETGTNTVYQVAGAASFAEGARVLVHLDTIQGSLGDHVIVEAGTLSGGDALTTSEAVLPFLFKSDLTADEAAGTVTLSIDRKSAGELGMNRSEAGAYDAVVNALDADEQIADTFLAVDDADTFYDYYRTFLPADAAGLFESVTQASRQQARFLSDRQPESAQEKWNIWLQQYGWGASKDVGETQAYDIGGWGATGGAEHAIGNLGYLGVTLGFGLGRDGDGSNDNEVTTGQYEAAVHWRARFGGLGLAARGSIGKVDFHSQRRFFGDGFDRLSEGDWGGTLWSATGMASYDLAVGKRLHIRPRAAIDYYRLSEDAHSETGGGDAFDLTVEKRVSDEAAATGSMTLGYELGSLDPTESWLRLELEGGRREIVGGNIAATTARYGDGDPFTLQPTARKSGWLGRVRLAGGQDLFTVGGEVSAEEQQDHTAIAARMSVRLNW</sequence>
<dbReference type="Pfam" id="PF03797">
    <property type="entry name" value="Autotransporter"/>
    <property type="match status" value="1"/>
</dbReference>
<dbReference type="Gene3D" id="2.40.128.130">
    <property type="entry name" value="Autotransporter beta-domain"/>
    <property type="match status" value="1"/>
</dbReference>
<dbReference type="PROSITE" id="PS51208">
    <property type="entry name" value="AUTOTRANSPORTER"/>
    <property type="match status" value="1"/>
</dbReference>
<name>A0ABZ0BBW0_9SPHN</name>
<feature type="domain" description="Autotransporter" evidence="3">
    <location>
        <begin position="787"/>
        <end position="1066"/>
    </location>
</feature>
<keyword evidence="5" id="KW-1185">Reference proteome</keyword>
<dbReference type="SUPFAM" id="SSF103515">
    <property type="entry name" value="Autotransporter"/>
    <property type="match status" value="1"/>
</dbReference>
<keyword evidence="2" id="KW-0732">Signal</keyword>
<dbReference type="SMART" id="SM00869">
    <property type="entry name" value="Autotransporter"/>
    <property type="match status" value="1"/>
</dbReference>
<feature type="compositionally biased region" description="Acidic residues" evidence="1">
    <location>
        <begin position="276"/>
        <end position="294"/>
    </location>
</feature>
<protein>
    <submittedName>
        <fullName evidence="4">Autotransporter outer membrane beta-barrel domain-containing protein</fullName>
    </submittedName>
</protein>
<dbReference type="Proteomes" id="UP001302249">
    <property type="component" value="Chromosome"/>
</dbReference>
<dbReference type="EMBL" id="CP135076">
    <property type="protein sequence ID" value="WNO54692.1"/>
    <property type="molecule type" value="Genomic_DNA"/>
</dbReference>
<organism evidence="4 5">
    <name type="scientific">Stakelama saccharophila</name>
    <dbReference type="NCBI Taxonomy" id="3075605"/>
    <lineage>
        <taxon>Bacteria</taxon>
        <taxon>Pseudomonadati</taxon>
        <taxon>Pseudomonadota</taxon>
        <taxon>Alphaproteobacteria</taxon>
        <taxon>Sphingomonadales</taxon>
        <taxon>Sphingomonadaceae</taxon>
        <taxon>Stakelama</taxon>
    </lineage>
</organism>